<dbReference type="InterPro" id="IPR013083">
    <property type="entry name" value="Znf_RING/FYVE/PHD"/>
</dbReference>
<dbReference type="SMART" id="SM01180">
    <property type="entry name" value="DWNN"/>
    <property type="match status" value="1"/>
</dbReference>
<dbReference type="InterPro" id="IPR003613">
    <property type="entry name" value="Ubox_domain"/>
</dbReference>
<dbReference type="InterPro" id="IPR033489">
    <property type="entry name" value="RBBP6"/>
</dbReference>
<dbReference type="PhylomeDB" id="A0A060SX09"/>
<reference evidence="10" key="1">
    <citation type="submission" date="2014-02" db="EMBL/GenBank/DDBJ databases">
        <authorList>
            <person name="Genoscope - CEA"/>
        </authorList>
    </citation>
    <scope>NUCLEOTIDE SEQUENCE</scope>
    <source>
        <strain evidence="10">LS3</strain>
    </source>
</reference>
<dbReference type="PANTHER" id="PTHR15439">
    <property type="entry name" value="RETINOBLASTOMA-BINDING PROTEIN 6"/>
    <property type="match status" value="1"/>
</dbReference>
<evidence type="ECO:0000256" key="1">
    <source>
        <dbReference type="ARBA" id="ARBA00004123"/>
    </source>
</evidence>
<feature type="region of interest" description="Disordered" evidence="7">
    <location>
        <begin position="84"/>
        <end position="122"/>
    </location>
</feature>
<feature type="compositionally biased region" description="Pro residues" evidence="7">
    <location>
        <begin position="418"/>
        <end position="437"/>
    </location>
</feature>
<evidence type="ECO:0000259" key="9">
    <source>
        <dbReference type="PROSITE" id="PS51282"/>
    </source>
</evidence>
<dbReference type="Pfam" id="PF04564">
    <property type="entry name" value="U-box"/>
    <property type="match status" value="1"/>
</dbReference>
<dbReference type="AlphaFoldDB" id="A0A060SX09"/>
<dbReference type="Gene3D" id="3.30.40.10">
    <property type="entry name" value="Zinc/RING finger domain, C3HC4 (zinc finger)"/>
    <property type="match status" value="1"/>
</dbReference>
<dbReference type="Gene3D" id="4.10.60.10">
    <property type="entry name" value="Zinc finger, CCHC-type"/>
    <property type="match status" value="1"/>
</dbReference>
<dbReference type="PROSITE" id="PS50158">
    <property type="entry name" value="ZF_CCHC"/>
    <property type="match status" value="1"/>
</dbReference>
<feature type="compositionally biased region" description="Basic and acidic residues" evidence="7">
    <location>
        <begin position="485"/>
        <end position="494"/>
    </location>
</feature>
<dbReference type="PROSITE" id="PS51282">
    <property type="entry name" value="DWNN"/>
    <property type="match status" value="1"/>
</dbReference>
<sequence length="494" mass="55643">MTSVVYYKFKSQKEPSRVTFDGTGISVFDLKREILLANKLTTTADSFDLQVINPDTKEEYQDDSEVIPRSMSVLARRLPTSRPKDSAAKYVTGGPSISKKKDTGPIAPVSTGGCPASAPSGSEEDMISQMFQAQGEQWKQTQEHMANAAPVYHKKTYQAPAPDHPPPKGYLCHRCGQPGHWIQACPTNNDPNWEGKRVRRTTGIPRSMLRTISKPAEDDESNNTYMINEDGDYVVAVADNASWDEYQSRAKARMQKKDERPDDPELEDPLTHKLFEKPVKTPCCGKTYSDEAIQHELLKRDFVCPNCKTEEVLLDQLIPDTEMEERVRKYKEDRAPKPELKPEPKPEPKQEAQPEEKKRKREDDEEAEAEGEKKLKETKTEDGDGVKSDGEAKDKKDDEAEGQEKENSPSNNDNAQPQPNPGQWPMPMPGMPMPPMPFFPMPMFPMPGMPGMPGMPPGMPGMPMPPGMQMPQQFDRGQPPKRKPNKDEEVQKLY</sequence>
<evidence type="ECO:0000256" key="3">
    <source>
        <dbReference type="ARBA" id="ARBA00022771"/>
    </source>
</evidence>
<evidence type="ECO:0000256" key="4">
    <source>
        <dbReference type="ARBA" id="ARBA00022833"/>
    </source>
</evidence>
<feature type="compositionally biased region" description="Basic and acidic residues" evidence="7">
    <location>
        <begin position="370"/>
        <end position="407"/>
    </location>
</feature>
<dbReference type="InterPro" id="IPR036875">
    <property type="entry name" value="Znf_CCHC_sf"/>
</dbReference>
<dbReference type="Pfam" id="PF08783">
    <property type="entry name" value="DWNN"/>
    <property type="match status" value="1"/>
</dbReference>
<reference evidence="10" key="2">
    <citation type="submission" date="2014-06" db="EMBL/GenBank/DDBJ databases">
        <title>The complete genome of Blastobotrys (Arxula) adeninivorans LS3 - a yeast of biotechnological interest.</title>
        <authorList>
            <person name="Kunze G."/>
            <person name="Gaillardin C."/>
            <person name="Czernicka M."/>
            <person name="Durrens P."/>
            <person name="Martin T."/>
            <person name="Boer E."/>
            <person name="Gabaldon T."/>
            <person name="Cruz J."/>
            <person name="Talla E."/>
            <person name="Marck C."/>
            <person name="Goffeau A."/>
            <person name="Barbe V."/>
            <person name="Baret P."/>
            <person name="Baronian K."/>
            <person name="Beier S."/>
            <person name="Bleykasten C."/>
            <person name="Bode R."/>
            <person name="Casaregola S."/>
            <person name="Despons L."/>
            <person name="Fairhead C."/>
            <person name="Giersberg M."/>
            <person name="Gierski P."/>
            <person name="Hahnel U."/>
            <person name="Hartmann A."/>
            <person name="Jankowska D."/>
            <person name="Jubin C."/>
            <person name="Jung P."/>
            <person name="Lafontaine I."/>
            <person name="Leh-Louis V."/>
            <person name="Lemaire M."/>
            <person name="Marcet-Houben M."/>
            <person name="Mascher M."/>
            <person name="Morel G."/>
            <person name="Richard G.-F."/>
            <person name="Riechen J."/>
            <person name="Sacerdot C."/>
            <person name="Sarkar A."/>
            <person name="Savel G."/>
            <person name="Schacherer J."/>
            <person name="Sherman D."/>
            <person name="Straub M.-L."/>
            <person name="Stein N."/>
            <person name="Thierry A."/>
            <person name="Trautwein-Schult A."/>
            <person name="Westhof E."/>
            <person name="Worch S."/>
            <person name="Dujon B."/>
            <person name="Souciet J.-L."/>
            <person name="Wincker P."/>
            <person name="Scholz U."/>
            <person name="Neuveglise N."/>
        </authorList>
    </citation>
    <scope>NUCLEOTIDE SEQUENCE</scope>
    <source>
        <strain evidence="10">LS3</strain>
    </source>
</reference>
<evidence type="ECO:0000313" key="10">
    <source>
        <dbReference type="EMBL" id="CDP33238.1"/>
    </source>
</evidence>
<dbReference type="SUPFAM" id="SSF57850">
    <property type="entry name" value="RING/U-box"/>
    <property type="match status" value="1"/>
</dbReference>
<dbReference type="SUPFAM" id="SSF57756">
    <property type="entry name" value="Retrovirus zinc finger-like domains"/>
    <property type="match status" value="1"/>
</dbReference>
<accession>A0A060SX09</accession>
<dbReference type="GO" id="GO:0003676">
    <property type="term" value="F:nucleic acid binding"/>
    <property type="evidence" value="ECO:0007669"/>
    <property type="project" value="InterPro"/>
</dbReference>
<evidence type="ECO:0000256" key="2">
    <source>
        <dbReference type="ARBA" id="ARBA00022723"/>
    </source>
</evidence>
<feature type="region of interest" description="Disordered" evidence="7">
    <location>
        <begin position="325"/>
        <end position="437"/>
    </location>
</feature>
<dbReference type="SMART" id="SM00343">
    <property type="entry name" value="ZnF_C2HC"/>
    <property type="match status" value="1"/>
</dbReference>
<proteinExistence type="predicted"/>
<keyword evidence="5" id="KW-0539">Nucleus</keyword>
<dbReference type="GO" id="GO:0006397">
    <property type="term" value="P:mRNA processing"/>
    <property type="evidence" value="ECO:0007669"/>
    <property type="project" value="InterPro"/>
</dbReference>
<feature type="region of interest" description="Disordered" evidence="7">
    <location>
        <begin position="456"/>
        <end position="494"/>
    </location>
</feature>
<keyword evidence="3 6" id="KW-0863">Zinc-finger</keyword>
<gene>
    <name evidence="10" type="ORF">GNLVRS02_ARAD1A04950g</name>
</gene>
<dbReference type="EMBL" id="HG937691">
    <property type="protein sequence ID" value="CDP33238.1"/>
    <property type="molecule type" value="Genomic_DNA"/>
</dbReference>
<organism evidence="10">
    <name type="scientific">Blastobotrys adeninivorans</name>
    <name type="common">Yeast</name>
    <name type="synonym">Arxula adeninivorans</name>
    <dbReference type="NCBI Taxonomy" id="409370"/>
    <lineage>
        <taxon>Eukaryota</taxon>
        <taxon>Fungi</taxon>
        <taxon>Dikarya</taxon>
        <taxon>Ascomycota</taxon>
        <taxon>Saccharomycotina</taxon>
        <taxon>Dipodascomycetes</taxon>
        <taxon>Dipodascales</taxon>
        <taxon>Trichomonascaceae</taxon>
        <taxon>Blastobotrys</taxon>
    </lineage>
</organism>
<protein>
    <submittedName>
        <fullName evidence="10">ARAD1A04950p</fullName>
    </submittedName>
</protein>
<name>A0A060SX09_BLAAD</name>
<dbReference type="GO" id="GO:0008270">
    <property type="term" value="F:zinc ion binding"/>
    <property type="evidence" value="ECO:0007669"/>
    <property type="project" value="UniProtKB-KW"/>
</dbReference>
<dbReference type="GO" id="GO:0005634">
    <property type="term" value="C:nucleus"/>
    <property type="evidence" value="ECO:0007669"/>
    <property type="project" value="UniProtKB-SubCell"/>
</dbReference>
<feature type="compositionally biased region" description="Pro residues" evidence="7">
    <location>
        <begin position="456"/>
        <end position="468"/>
    </location>
</feature>
<keyword evidence="2" id="KW-0479">Metal-binding</keyword>
<evidence type="ECO:0000256" key="6">
    <source>
        <dbReference type="PROSITE-ProRule" id="PRU00047"/>
    </source>
</evidence>
<dbReference type="Gene3D" id="3.10.20.90">
    <property type="entry name" value="Phosphatidylinositol 3-kinase Catalytic Subunit, Chain A, domain 1"/>
    <property type="match status" value="1"/>
</dbReference>
<feature type="compositionally biased region" description="Basic and acidic residues" evidence="7">
    <location>
        <begin position="325"/>
        <end position="357"/>
    </location>
</feature>
<feature type="domain" description="CCHC-type" evidence="8">
    <location>
        <begin position="172"/>
        <end position="186"/>
    </location>
</feature>
<feature type="domain" description="DWNN" evidence="9">
    <location>
        <begin position="5"/>
        <end position="79"/>
    </location>
</feature>
<dbReference type="CDD" id="cd16620">
    <property type="entry name" value="vRING-HC-C4C4_RBBP6"/>
    <property type="match status" value="1"/>
</dbReference>
<dbReference type="InterPro" id="IPR014891">
    <property type="entry name" value="DWNN_domain"/>
</dbReference>
<dbReference type="Pfam" id="PF13696">
    <property type="entry name" value="zf-CCHC_2"/>
    <property type="match status" value="1"/>
</dbReference>
<dbReference type="GO" id="GO:0061630">
    <property type="term" value="F:ubiquitin protein ligase activity"/>
    <property type="evidence" value="ECO:0007669"/>
    <property type="project" value="InterPro"/>
</dbReference>
<dbReference type="GO" id="GO:0006511">
    <property type="term" value="P:ubiquitin-dependent protein catabolic process"/>
    <property type="evidence" value="ECO:0007669"/>
    <property type="project" value="TreeGrafter"/>
</dbReference>
<feature type="region of interest" description="Disordered" evidence="7">
    <location>
        <begin position="248"/>
        <end position="271"/>
    </location>
</feature>
<evidence type="ECO:0000256" key="7">
    <source>
        <dbReference type="SAM" id="MobiDB-lite"/>
    </source>
</evidence>
<dbReference type="PANTHER" id="PTHR15439:SF0">
    <property type="entry name" value="CELL DIVISION CYCLE AND APOPTOSIS REGULATOR PROTEIN 1-RELATED"/>
    <property type="match status" value="1"/>
</dbReference>
<dbReference type="InterPro" id="IPR001878">
    <property type="entry name" value="Znf_CCHC"/>
</dbReference>
<comment type="subcellular location">
    <subcellularLocation>
        <location evidence="1">Nucleus</location>
    </subcellularLocation>
</comment>
<dbReference type="GO" id="GO:0016567">
    <property type="term" value="P:protein ubiquitination"/>
    <property type="evidence" value="ECO:0007669"/>
    <property type="project" value="InterPro"/>
</dbReference>
<evidence type="ECO:0000256" key="5">
    <source>
        <dbReference type="ARBA" id="ARBA00023242"/>
    </source>
</evidence>
<dbReference type="InterPro" id="IPR025829">
    <property type="entry name" value="Zn_knuckle_CX2CX3GHX4C"/>
</dbReference>
<keyword evidence="4" id="KW-0862">Zinc</keyword>
<evidence type="ECO:0000259" key="8">
    <source>
        <dbReference type="PROSITE" id="PS50158"/>
    </source>
</evidence>